<dbReference type="InterPro" id="IPR035965">
    <property type="entry name" value="PAS-like_dom_sf"/>
</dbReference>
<dbReference type="SMART" id="SM00388">
    <property type="entry name" value="HisKA"/>
    <property type="match status" value="1"/>
</dbReference>
<dbReference type="SMART" id="SM00387">
    <property type="entry name" value="HATPase_c"/>
    <property type="match status" value="1"/>
</dbReference>
<dbReference type="InterPro" id="IPR036890">
    <property type="entry name" value="HATPase_C_sf"/>
</dbReference>
<dbReference type="PROSITE" id="PS50109">
    <property type="entry name" value="HIS_KIN"/>
    <property type="match status" value="1"/>
</dbReference>
<dbReference type="Gene3D" id="3.30.450.20">
    <property type="entry name" value="PAS domain"/>
    <property type="match status" value="1"/>
</dbReference>
<dbReference type="PROSITE" id="PS50112">
    <property type="entry name" value="PAS"/>
    <property type="match status" value="1"/>
</dbReference>
<dbReference type="EMBL" id="CP117167">
    <property type="protein sequence ID" value="WCT12977.1"/>
    <property type="molecule type" value="Genomic_DNA"/>
</dbReference>
<dbReference type="Gene3D" id="6.10.340.10">
    <property type="match status" value="1"/>
</dbReference>
<keyword evidence="6 14" id="KW-0812">Transmembrane</keyword>
<dbReference type="SMART" id="SM00304">
    <property type="entry name" value="HAMP"/>
    <property type="match status" value="1"/>
</dbReference>
<dbReference type="SUPFAM" id="SSF47384">
    <property type="entry name" value="Homodimeric domain of signal transducing histidine kinase"/>
    <property type="match status" value="1"/>
</dbReference>
<dbReference type="SUPFAM" id="SSF158472">
    <property type="entry name" value="HAMP domain-like"/>
    <property type="match status" value="1"/>
</dbReference>
<dbReference type="InterPro" id="IPR013767">
    <property type="entry name" value="PAS_fold"/>
</dbReference>
<dbReference type="CDD" id="cd00082">
    <property type="entry name" value="HisKA"/>
    <property type="match status" value="1"/>
</dbReference>
<dbReference type="SMART" id="SM00091">
    <property type="entry name" value="PAS"/>
    <property type="match status" value="1"/>
</dbReference>
<keyword evidence="7" id="KW-0547">Nucleotide-binding</keyword>
<dbReference type="PRINTS" id="PR00344">
    <property type="entry name" value="BCTRLSENSOR"/>
</dbReference>
<evidence type="ECO:0000256" key="13">
    <source>
        <dbReference type="SAM" id="Coils"/>
    </source>
</evidence>
<keyword evidence="13" id="KW-0175">Coiled coil</keyword>
<comment type="catalytic activity">
    <reaction evidence="1">
        <text>ATP + protein L-histidine = ADP + protein N-phospho-L-histidine.</text>
        <dbReference type="EC" id="2.7.13.3"/>
    </reaction>
</comment>
<dbReference type="InterPro" id="IPR003660">
    <property type="entry name" value="HAMP_dom"/>
</dbReference>
<dbReference type="Pfam" id="PF02518">
    <property type="entry name" value="HATPase_c"/>
    <property type="match status" value="1"/>
</dbReference>
<feature type="domain" description="Histidine kinase" evidence="15">
    <location>
        <begin position="366"/>
        <end position="584"/>
    </location>
</feature>
<dbReference type="PANTHER" id="PTHR42878">
    <property type="entry name" value="TWO-COMPONENT HISTIDINE KINASE"/>
    <property type="match status" value="1"/>
</dbReference>
<keyword evidence="9 18" id="KW-0067">ATP-binding</keyword>
<dbReference type="CDD" id="cd06225">
    <property type="entry name" value="HAMP"/>
    <property type="match status" value="1"/>
</dbReference>
<proteinExistence type="predicted"/>
<evidence type="ECO:0000256" key="11">
    <source>
        <dbReference type="ARBA" id="ARBA00023012"/>
    </source>
</evidence>
<comment type="subcellular location">
    <subcellularLocation>
        <location evidence="2">Membrane</location>
        <topology evidence="2">Multi-pass membrane protein</topology>
    </subcellularLocation>
</comment>
<dbReference type="InterPro" id="IPR003661">
    <property type="entry name" value="HisK_dim/P_dom"/>
</dbReference>
<evidence type="ECO:0000256" key="7">
    <source>
        <dbReference type="ARBA" id="ARBA00022741"/>
    </source>
</evidence>
<keyword evidence="19" id="KW-1185">Reference proteome</keyword>
<dbReference type="Proteomes" id="UP001216139">
    <property type="component" value="Chromosome"/>
</dbReference>
<dbReference type="InterPro" id="IPR000014">
    <property type="entry name" value="PAS"/>
</dbReference>
<keyword evidence="4" id="KW-0597">Phosphoprotein</keyword>
<evidence type="ECO:0000256" key="9">
    <source>
        <dbReference type="ARBA" id="ARBA00022840"/>
    </source>
</evidence>
<keyword evidence="12 14" id="KW-0472">Membrane</keyword>
<feature type="transmembrane region" description="Helical" evidence="14">
    <location>
        <begin position="150"/>
        <end position="170"/>
    </location>
</feature>
<evidence type="ECO:0000256" key="4">
    <source>
        <dbReference type="ARBA" id="ARBA00022553"/>
    </source>
</evidence>
<evidence type="ECO:0000259" key="15">
    <source>
        <dbReference type="PROSITE" id="PS50109"/>
    </source>
</evidence>
<keyword evidence="11" id="KW-0902">Two-component regulatory system</keyword>
<dbReference type="RefSeq" id="WP_273631250.1">
    <property type="nucleotide sequence ID" value="NZ_CP117167.1"/>
</dbReference>
<dbReference type="Pfam" id="PF00989">
    <property type="entry name" value="PAS"/>
    <property type="match status" value="1"/>
</dbReference>
<evidence type="ECO:0000256" key="3">
    <source>
        <dbReference type="ARBA" id="ARBA00012438"/>
    </source>
</evidence>
<dbReference type="InterPro" id="IPR005467">
    <property type="entry name" value="His_kinase_dom"/>
</dbReference>
<evidence type="ECO:0000259" key="17">
    <source>
        <dbReference type="PROSITE" id="PS50885"/>
    </source>
</evidence>
<evidence type="ECO:0000256" key="10">
    <source>
        <dbReference type="ARBA" id="ARBA00022989"/>
    </source>
</evidence>
<gene>
    <name evidence="18" type="ORF">PQO05_03390</name>
</gene>
<dbReference type="SUPFAM" id="SSF55785">
    <property type="entry name" value="PYP-like sensor domain (PAS domain)"/>
    <property type="match status" value="1"/>
</dbReference>
<feature type="coiled-coil region" evidence="13">
    <location>
        <begin position="227"/>
        <end position="254"/>
    </location>
</feature>
<protein>
    <recommendedName>
        <fullName evidence="3">histidine kinase</fullName>
        <ecNumber evidence="3">2.7.13.3</ecNumber>
    </recommendedName>
</protein>
<dbReference type="InterPro" id="IPR036097">
    <property type="entry name" value="HisK_dim/P_sf"/>
</dbReference>
<dbReference type="Pfam" id="PF00512">
    <property type="entry name" value="HisKA"/>
    <property type="match status" value="1"/>
</dbReference>
<keyword evidence="5" id="KW-0808">Transferase</keyword>
<evidence type="ECO:0000256" key="14">
    <source>
        <dbReference type="SAM" id="Phobius"/>
    </source>
</evidence>
<keyword evidence="8" id="KW-0418">Kinase</keyword>
<reference evidence="18 19" key="1">
    <citation type="submission" date="2023-02" db="EMBL/GenBank/DDBJ databases">
        <title>Genome sequence of Mucilaginibacter jinjuensis strain KACC 16571.</title>
        <authorList>
            <person name="Kim S."/>
            <person name="Heo J."/>
            <person name="Kwon S.-W."/>
        </authorList>
    </citation>
    <scope>NUCLEOTIDE SEQUENCE [LARGE SCALE GENOMIC DNA]</scope>
    <source>
        <strain evidence="18 19">KACC 16571</strain>
    </source>
</reference>
<evidence type="ECO:0000313" key="19">
    <source>
        <dbReference type="Proteomes" id="UP001216139"/>
    </source>
</evidence>
<dbReference type="EC" id="2.7.13.3" evidence="3"/>
<dbReference type="Pfam" id="PF00672">
    <property type="entry name" value="HAMP"/>
    <property type="match status" value="1"/>
</dbReference>
<keyword evidence="10 14" id="KW-1133">Transmembrane helix</keyword>
<evidence type="ECO:0000313" key="18">
    <source>
        <dbReference type="EMBL" id="WCT12977.1"/>
    </source>
</evidence>
<organism evidence="18 19">
    <name type="scientific">Mucilaginibacter jinjuensis</name>
    <dbReference type="NCBI Taxonomy" id="1176721"/>
    <lineage>
        <taxon>Bacteria</taxon>
        <taxon>Pseudomonadati</taxon>
        <taxon>Bacteroidota</taxon>
        <taxon>Sphingobacteriia</taxon>
        <taxon>Sphingobacteriales</taxon>
        <taxon>Sphingobacteriaceae</taxon>
        <taxon>Mucilaginibacter</taxon>
    </lineage>
</organism>
<dbReference type="InterPro" id="IPR003594">
    <property type="entry name" value="HATPase_dom"/>
</dbReference>
<evidence type="ECO:0000256" key="12">
    <source>
        <dbReference type="ARBA" id="ARBA00023136"/>
    </source>
</evidence>
<accession>A0ABY7T9D2</accession>
<dbReference type="InterPro" id="IPR004358">
    <property type="entry name" value="Sig_transdc_His_kin-like_C"/>
</dbReference>
<evidence type="ECO:0000256" key="1">
    <source>
        <dbReference type="ARBA" id="ARBA00000085"/>
    </source>
</evidence>
<dbReference type="PANTHER" id="PTHR42878:SF7">
    <property type="entry name" value="SENSOR HISTIDINE KINASE GLRK"/>
    <property type="match status" value="1"/>
</dbReference>
<dbReference type="PROSITE" id="PS50885">
    <property type="entry name" value="HAMP"/>
    <property type="match status" value="1"/>
</dbReference>
<feature type="domain" description="HAMP" evidence="17">
    <location>
        <begin position="172"/>
        <end position="224"/>
    </location>
</feature>
<dbReference type="GO" id="GO:0005524">
    <property type="term" value="F:ATP binding"/>
    <property type="evidence" value="ECO:0007669"/>
    <property type="project" value="UniProtKB-KW"/>
</dbReference>
<feature type="domain" description="PAS" evidence="16">
    <location>
        <begin position="233"/>
        <end position="278"/>
    </location>
</feature>
<evidence type="ECO:0000256" key="6">
    <source>
        <dbReference type="ARBA" id="ARBA00022692"/>
    </source>
</evidence>
<dbReference type="SUPFAM" id="SSF55874">
    <property type="entry name" value="ATPase domain of HSP90 chaperone/DNA topoisomerase II/histidine kinase"/>
    <property type="match status" value="1"/>
</dbReference>
<feature type="transmembrane region" description="Helical" evidence="14">
    <location>
        <begin position="7"/>
        <end position="29"/>
    </location>
</feature>
<evidence type="ECO:0000259" key="16">
    <source>
        <dbReference type="PROSITE" id="PS50112"/>
    </source>
</evidence>
<name>A0ABY7T9D2_9SPHI</name>
<dbReference type="InterPro" id="IPR050351">
    <property type="entry name" value="BphY/WalK/GraS-like"/>
</dbReference>
<evidence type="ECO:0000256" key="2">
    <source>
        <dbReference type="ARBA" id="ARBA00004141"/>
    </source>
</evidence>
<evidence type="ECO:0000256" key="8">
    <source>
        <dbReference type="ARBA" id="ARBA00022777"/>
    </source>
</evidence>
<sequence length="591" mass="66492">MKIKNKLRLGFGFLFVVVMFFGAVSIFYIHQISDSAKVILKNNYESLSFAREMRTVLDENKLPLTNGAQAQFGKQLQLQEANITEVGEKEATEALEKDYDVLQSTTAAAAPQYQAQYDARAQLRKIEQVNMRAIVHKNERAQASVKEATLFLGFVGSFTFLVLFSFSVNFPGFIANPLRELIDGIREISHKNYNQHLNFNKNDEFAEVATAFNDMADRLNEWENTNLAKVMSEKQRIETIIEQMQDAIIGLNEKQEILFINTVAENILNINEQKIVGQPAEKFTATNDLFKSILASNGGIKSFKIALAGKEAYFQLESREIVIPNLSPQTSDVLSVASRSAGKVYILRNITEFKERDEAKTNFIATISHELKTPISSIKMSLKLLSDERVGVSNPQQIELLEHIKDDSDRLLKITSELLDLSQVETGNIQLNFVVSDPVEIVDYALNSVRFNAEQKGINLQVIAHPNLSKVHADMEKTAWVLVNFLSNALRYSPEKSKVVIQVSEKNKQVIFSVKDFGKGIDEQYQKRLFERYFQVPTDGQNKSGSGLGLAISKDFIEAQQGKIWVESAIGEGSMFCFSLPAHKMDMGQKA</sequence>
<dbReference type="Gene3D" id="1.10.287.130">
    <property type="match status" value="1"/>
</dbReference>
<dbReference type="Gene3D" id="3.30.565.10">
    <property type="entry name" value="Histidine kinase-like ATPase, C-terminal domain"/>
    <property type="match status" value="1"/>
</dbReference>
<evidence type="ECO:0000256" key="5">
    <source>
        <dbReference type="ARBA" id="ARBA00022679"/>
    </source>
</evidence>